<organism evidence="1 2">
    <name type="scientific">Rhizobium deserti</name>
    <dbReference type="NCBI Taxonomy" id="2547961"/>
    <lineage>
        <taxon>Bacteria</taxon>
        <taxon>Pseudomonadati</taxon>
        <taxon>Pseudomonadota</taxon>
        <taxon>Alphaproteobacteria</taxon>
        <taxon>Hyphomicrobiales</taxon>
        <taxon>Rhizobiaceae</taxon>
        <taxon>Rhizobium/Agrobacterium group</taxon>
        <taxon>Rhizobium</taxon>
    </lineage>
</organism>
<name>A0A4R5UAY3_9HYPH</name>
<comment type="caution">
    <text evidence="1">The sequence shown here is derived from an EMBL/GenBank/DDBJ whole genome shotgun (WGS) entry which is preliminary data.</text>
</comment>
<accession>A0A4R5UAY3</accession>
<evidence type="ECO:0000313" key="2">
    <source>
        <dbReference type="Proteomes" id="UP000295238"/>
    </source>
</evidence>
<dbReference type="AlphaFoldDB" id="A0A4R5UAY3"/>
<keyword evidence="2" id="KW-1185">Reference proteome</keyword>
<dbReference type="OrthoDB" id="8746011at2"/>
<sequence>MNPLVSKITEAHGGLARWKEFSLLKARLVQGGALWTLKGQPTTLSETSVTVDLVREWASHSPFGPEAKISSFEPGRVALRDAQGNALEELRSPRSSFAGHTLETPWNELQLAYFAGIAMWTYLNMPFLLAHEGVVIDELPDWSEKGETWHRLRITFPTDIATHSTVQTIYFGDDGLLKRHDYDVEIAGNTPGAHYIDGYIQVQGIKIPTSRRIFPRQPDGQSMAEPLVVSIDLYDIELS</sequence>
<dbReference type="Proteomes" id="UP000295238">
    <property type="component" value="Unassembled WGS sequence"/>
</dbReference>
<dbReference type="RefSeq" id="WP_133317855.1">
    <property type="nucleotide sequence ID" value="NZ_SMTL01000006.1"/>
</dbReference>
<evidence type="ECO:0000313" key="1">
    <source>
        <dbReference type="EMBL" id="TDK31854.1"/>
    </source>
</evidence>
<proteinExistence type="predicted"/>
<gene>
    <name evidence="1" type="ORF">E2F50_19535</name>
</gene>
<dbReference type="EMBL" id="SMTL01000006">
    <property type="protein sequence ID" value="TDK31854.1"/>
    <property type="molecule type" value="Genomic_DNA"/>
</dbReference>
<protein>
    <submittedName>
        <fullName evidence="1">Uncharacterized protein</fullName>
    </submittedName>
</protein>
<reference evidence="1 2" key="1">
    <citation type="submission" date="2019-03" db="EMBL/GenBank/DDBJ databases">
        <title>Rhizobium sp. nov., an bacterium isolated from biocrust in Mu Us Desert.</title>
        <authorList>
            <person name="Lixiong L."/>
        </authorList>
    </citation>
    <scope>NUCLEOTIDE SEQUENCE [LARGE SCALE GENOMIC DNA]</scope>
    <source>
        <strain evidence="1 2">SPY-1</strain>
    </source>
</reference>